<dbReference type="InterPro" id="IPR027443">
    <property type="entry name" value="IPNS-like_sf"/>
</dbReference>
<name>A0ABR2CML2_9ROSI</name>
<evidence type="ECO:0000313" key="1">
    <source>
        <dbReference type="EMBL" id="KAK8520888.1"/>
    </source>
</evidence>
<dbReference type="SUPFAM" id="SSF51197">
    <property type="entry name" value="Clavaminate synthase-like"/>
    <property type="match status" value="1"/>
</dbReference>
<dbReference type="EMBL" id="JBBPBM010000048">
    <property type="protein sequence ID" value="KAK8520888.1"/>
    <property type="molecule type" value="Genomic_DNA"/>
</dbReference>
<dbReference type="Gene3D" id="2.60.120.330">
    <property type="entry name" value="B-lactam Antibiotic, Isopenicillin N Synthase, Chain"/>
    <property type="match status" value="1"/>
</dbReference>
<protein>
    <submittedName>
        <fullName evidence="1">Uncharacterized protein</fullName>
    </submittedName>
</protein>
<dbReference type="Proteomes" id="UP001472677">
    <property type="component" value="Unassembled WGS sequence"/>
</dbReference>
<reference evidence="1 2" key="1">
    <citation type="journal article" date="2024" name="G3 (Bethesda)">
        <title>Genome assembly of Hibiscus sabdariffa L. provides insights into metabolisms of medicinal natural products.</title>
        <authorList>
            <person name="Kim T."/>
        </authorList>
    </citation>
    <scope>NUCLEOTIDE SEQUENCE [LARGE SCALE GENOMIC DNA]</scope>
    <source>
        <strain evidence="1">TK-2024</strain>
        <tissue evidence="1">Old leaves</tissue>
    </source>
</reference>
<keyword evidence="2" id="KW-1185">Reference proteome</keyword>
<proteinExistence type="predicted"/>
<evidence type="ECO:0000313" key="2">
    <source>
        <dbReference type="Proteomes" id="UP001472677"/>
    </source>
</evidence>
<sequence>MPSTRAGSRGLVNRDKVRISWEVFCEPPEEKIIFKPLPETLSETEPPSFPHRTFARHNQHKLFKKT</sequence>
<organism evidence="1 2">
    <name type="scientific">Hibiscus sabdariffa</name>
    <name type="common">roselle</name>
    <dbReference type="NCBI Taxonomy" id="183260"/>
    <lineage>
        <taxon>Eukaryota</taxon>
        <taxon>Viridiplantae</taxon>
        <taxon>Streptophyta</taxon>
        <taxon>Embryophyta</taxon>
        <taxon>Tracheophyta</taxon>
        <taxon>Spermatophyta</taxon>
        <taxon>Magnoliopsida</taxon>
        <taxon>eudicotyledons</taxon>
        <taxon>Gunneridae</taxon>
        <taxon>Pentapetalae</taxon>
        <taxon>rosids</taxon>
        <taxon>malvids</taxon>
        <taxon>Malvales</taxon>
        <taxon>Malvaceae</taxon>
        <taxon>Malvoideae</taxon>
        <taxon>Hibiscus</taxon>
    </lineage>
</organism>
<gene>
    <name evidence="1" type="ORF">V6N12_004814</name>
</gene>
<accession>A0ABR2CML2</accession>
<comment type="caution">
    <text evidence="1">The sequence shown here is derived from an EMBL/GenBank/DDBJ whole genome shotgun (WGS) entry which is preliminary data.</text>
</comment>